<name>A0A3M0CGV7_9PROT</name>
<evidence type="ECO:0000256" key="8">
    <source>
        <dbReference type="ARBA" id="ARBA00022660"/>
    </source>
</evidence>
<evidence type="ECO:0000256" key="9">
    <source>
        <dbReference type="ARBA" id="ARBA00022692"/>
    </source>
</evidence>
<dbReference type="PANTHER" id="PTHR33751:SF1">
    <property type="entry name" value="CBB3-TYPE CYTOCHROME C OXIDASE SUBUNIT FIXP"/>
    <property type="match status" value="1"/>
</dbReference>
<keyword evidence="10 19" id="KW-0479">Metal-binding</keyword>
<evidence type="ECO:0000256" key="17">
    <source>
        <dbReference type="ARBA" id="ARBA00023065"/>
    </source>
</evidence>
<keyword evidence="11" id="KW-0677">Repeat</keyword>
<dbReference type="RefSeq" id="WP_121938555.1">
    <property type="nucleotide sequence ID" value="NZ_REFR01000011.1"/>
</dbReference>
<dbReference type="EMBL" id="REFR01000011">
    <property type="protein sequence ID" value="RMB07760.1"/>
    <property type="molecule type" value="Genomic_DNA"/>
</dbReference>
<dbReference type="PRINTS" id="PR00605">
    <property type="entry name" value="CYTCHROMECIC"/>
</dbReference>
<evidence type="ECO:0000256" key="10">
    <source>
        <dbReference type="ARBA" id="ARBA00022723"/>
    </source>
</evidence>
<feature type="transmembrane region" description="Helical" evidence="22">
    <location>
        <begin position="36"/>
        <end position="58"/>
    </location>
</feature>
<dbReference type="UniPathway" id="UPA00705"/>
<organism evidence="24 25">
    <name type="scientific">Eilatimonas milleporae</name>
    <dbReference type="NCBI Taxonomy" id="911205"/>
    <lineage>
        <taxon>Bacteria</taxon>
        <taxon>Pseudomonadati</taxon>
        <taxon>Pseudomonadota</taxon>
        <taxon>Alphaproteobacteria</taxon>
        <taxon>Kordiimonadales</taxon>
        <taxon>Kordiimonadaceae</taxon>
        <taxon>Eilatimonas</taxon>
    </lineage>
</organism>
<evidence type="ECO:0000256" key="13">
    <source>
        <dbReference type="ARBA" id="ARBA00022982"/>
    </source>
</evidence>
<keyword evidence="15 19" id="KW-0560">Oxidoreductase</keyword>
<dbReference type="InterPro" id="IPR004678">
    <property type="entry name" value="Cyt_c_oxidase_cbb3_su3"/>
</dbReference>
<comment type="function">
    <text evidence="19">C-type cytochrome. Part of the cbb3-type cytochrome c oxidase complex.</text>
</comment>
<feature type="domain" description="Cytochrome c" evidence="23">
    <location>
        <begin position="212"/>
        <end position="293"/>
    </location>
</feature>
<dbReference type="InterPro" id="IPR008168">
    <property type="entry name" value="Cyt_C_IC"/>
</dbReference>
<dbReference type="GO" id="GO:0020037">
    <property type="term" value="F:heme binding"/>
    <property type="evidence" value="ECO:0007669"/>
    <property type="project" value="InterPro"/>
</dbReference>
<evidence type="ECO:0000256" key="21">
    <source>
        <dbReference type="PIRSR" id="PIRSR000006-2"/>
    </source>
</evidence>
<dbReference type="GO" id="GO:0016491">
    <property type="term" value="F:oxidoreductase activity"/>
    <property type="evidence" value="ECO:0007669"/>
    <property type="project" value="UniProtKB-KW"/>
</dbReference>
<feature type="binding site" description="covalent" evidence="21">
    <location>
        <position position="131"/>
    </location>
    <ligand>
        <name>heme c</name>
        <dbReference type="ChEBI" id="CHEBI:61717"/>
        <label>1</label>
    </ligand>
</feature>
<dbReference type="PANTHER" id="PTHR33751">
    <property type="entry name" value="CBB3-TYPE CYTOCHROME C OXIDASE SUBUNIT FIXP"/>
    <property type="match status" value="1"/>
</dbReference>
<dbReference type="InterPro" id="IPR009056">
    <property type="entry name" value="Cyt_c-like_dom"/>
</dbReference>
<evidence type="ECO:0000256" key="11">
    <source>
        <dbReference type="ARBA" id="ARBA00022737"/>
    </source>
</evidence>
<feature type="binding site" description="covalent" evidence="21">
    <location>
        <position position="225"/>
    </location>
    <ligand>
        <name>heme c</name>
        <dbReference type="ChEBI" id="CHEBI:61717"/>
        <label>2</label>
    </ligand>
</feature>
<dbReference type="Gene3D" id="1.10.760.10">
    <property type="entry name" value="Cytochrome c-like domain"/>
    <property type="match status" value="2"/>
</dbReference>
<comment type="subunit">
    <text evidence="19">Component of the cbb3-type cytochrome c oxidase.</text>
</comment>
<evidence type="ECO:0000256" key="18">
    <source>
        <dbReference type="ARBA" id="ARBA00023136"/>
    </source>
</evidence>
<dbReference type="AlphaFoldDB" id="A0A3M0CGV7"/>
<protein>
    <recommendedName>
        <fullName evidence="19">Cbb3-type cytochrome c oxidase subunit</fullName>
    </recommendedName>
</protein>
<keyword evidence="16 19" id="KW-0408">Iron</keyword>
<dbReference type="GO" id="GO:0006119">
    <property type="term" value="P:oxidative phosphorylation"/>
    <property type="evidence" value="ECO:0007669"/>
    <property type="project" value="UniProtKB-UniPathway"/>
</dbReference>
<evidence type="ECO:0000256" key="7">
    <source>
        <dbReference type="ARBA" id="ARBA00022617"/>
    </source>
</evidence>
<dbReference type="Gene3D" id="6.10.280.130">
    <property type="match status" value="1"/>
</dbReference>
<dbReference type="PIRSF" id="PIRSF000006">
    <property type="entry name" value="Cbb3-Cox_fixP"/>
    <property type="match status" value="1"/>
</dbReference>
<dbReference type="Proteomes" id="UP000271227">
    <property type="component" value="Unassembled WGS sequence"/>
</dbReference>
<dbReference type="InterPro" id="IPR032858">
    <property type="entry name" value="CcoP_N"/>
</dbReference>
<reference evidence="24 25" key="1">
    <citation type="submission" date="2018-10" db="EMBL/GenBank/DDBJ databases">
        <title>Genomic Encyclopedia of Archaeal and Bacterial Type Strains, Phase II (KMG-II): from individual species to whole genera.</title>
        <authorList>
            <person name="Goeker M."/>
        </authorList>
    </citation>
    <scope>NUCLEOTIDE SEQUENCE [LARGE SCALE GENOMIC DNA]</scope>
    <source>
        <strain evidence="24 25">DSM 25217</strain>
    </source>
</reference>
<evidence type="ECO:0000256" key="15">
    <source>
        <dbReference type="ARBA" id="ARBA00023002"/>
    </source>
</evidence>
<keyword evidence="8 19" id="KW-0679">Respiratory chain</keyword>
<comment type="similarity">
    <text evidence="3 19">Belongs to the CcoP / FixP family.</text>
</comment>
<comment type="pathway">
    <text evidence="2 19">Energy metabolism; oxidative phosphorylation.</text>
</comment>
<evidence type="ECO:0000256" key="20">
    <source>
        <dbReference type="PIRSR" id="PIRSR000006-1"/>
    </source>
</evidence>
<feature type="binding site" description="axial binding residue" evidence="20">
    <location>
        <position position="132"/>
    </location>
    <ligand>
        <name>heme c</name>
        <dbReference type="ChEBI" id="CHEBI:61717"/>
        <label>1</label>
    </ligand>
    <ligandPart>
        <name>Fe</name>
        <dbReference type="ChEBI" id="CHEBI:18248"/>
    </ligandPart>
</feature>
<keyword evidence="5 19" id="KW-1003">Cell membrane</keyword>
<keyword evidence="4 19" id="KW-0813">Transport</keyword>
<dbReference type="Pfam" id="PF00034">
    <property type="entry name" value="Cytochrom_C"/>
    <property type="match status" value="1"/>
</dbReference>
<evidence type="ECO:0000256" key="4">
    <source>
        <dbReference type="ARBA" id="ARBA00022448"/>
    </source>
</evidence>
<evidence type="ECO:0000259" key="23">
    <source>
        <dbReference type="PROSITE" id="PS51007"/>
    </source>
</evidence>
<evidence type="ECO:0000256" key="16">
    <source>
        <dbReference type="ARBA" id="ARBA00023004"/>
    </source>
</evidence>
<feature type="binding site" description="axial binding residue" evidence="20">
    <location>
        <position position="180"/>
    </location>
    <ligand>
        <name>heme c</name>
        <dbReference type="ChEBI" id="CHEBI:61717"/>
        <label>2</label>
    </ligand>
    <ligandPart>
        <name>Fe</name>
        <dbReference type="ChEBI" id="CHEBI:18248"/>
    </ligandPart>
</feature>
<evidence type="ECO:0000256" key="22">
    <source>
        <dbReference type="SAM" id="Phobius"/>
    </source>
</evidence>
<keyword evidence="12 19" id="KW-0375">Hydrogen ion transport</keyword>
<dbReference type="InParanoid" id="A0A3M0CGV7"/>
<proteinExistence type="inferred from homology"/>
<feature type="binding site" description="axial binding residue" evidence="20">
    <location>
        <position position="229"/>
    </location>
    <ligand>
        <name>heme c</name>
        <dbReference type="ChEBI" id="CHEBI:61717"/>
        <label>2</label>
    </ligand>
    <ligandPart>
        <name>Fe</name>
        <dbReference type="ChEBI" id="CHEBI:18248"/>
    </ligandPart>
</feature>
<keyword evidence="13 19" id="KW-0249">Electron transport</keyword>
<evidence type="ECO:0000256" key="5">
    <source>
        <dbReference type="ARBA" id="ARBA00022475"/>
    </source>
</evidence>
<dbReference type="GO" id="GO:1902600">
    <property type="term" value="P:proton transmembrane transport"/>
    <property type="evidence" value="ECO:0007669"/>
    <property type="project" value="UniProtKB-KW"/>
</dbReference>
<dbReference type="InterPro" id="IPR038414">
    <property type="entry name" value="CcoP_N_sf"/>
</dbReference>
<keyword evidence="6 19" id="KW-0997">Cell inner membrane</keyword>
<keyword evidence="25" id="KW-1185">Reference proteome</keyword>
<feature type="binding site" description="covalent" evidence="21">
    <location>
        <position position="128"/>
    </location>
    <ligand>
        <name>heme c</name>
        <dbReference type="ChEBI" id="CHEBI:61717"/>
        <label>1</label>
    </ligand>
</feature>
<comment type="cofactor">
    <cofactor evidence="19 21">
        <name>heme c</name>
        <dbReference type="ChEBI" id="CHEBI:61717"/>
    </cofactor>
    <text evidence="19 21">Binds 2 heme C groups per subunit.</text>
</comment>
<feature type="binding site" description="covalent" evidence="21">
    <location>
        <position position="228"/>
    </location>
    <ligand>
        <name>heme c</name>
        <dbReference type="ChEBI" id="CHEBI:61717"/>
        <label>2</label>
    </ligand>
</feature>
<dbReference type="NCBIfam" id="TIGR00782">
    <property type="entry name" value="ccoP"/>
    <property type="match status" value="1"/>
</dbReference>
<dbReference type="GO" id="GO:0005506">
    <property type="term" value="F:iron ion binding"/>
    <property type="evidence" value="ECO:0007669"/>
    <property type="project" value="InterPro"/>
</dbReference>
<dbReference type="PROSITE" id="PS51007">
    <property type="entry name" value="CYTC"/>
    <property type="match status" value="2"/>
</dbReference>
<evidence type="ECO:0000256" key="14">
    <source>
        <dbReference type="ARBA" id="ARBA00022989"/>
    </source>
</evidence>
<comment type="subcellular location">
    <subcellularLocation>
        <location evidence="1 19">Cell inner membrane</location>
    </subcellularLocation>
</comment>
<evidence type="ECO:0000256" key="12">
    <source>
        <dbReference type="ARBA" id="ARBA00022781"/>
    </source>
</evidence>
<dbReference type="InterPro" id="IPR050597">
    <property type="entry name" value="Cytochrome_c_Oxidase_Subunit"/>
</dbReference>
<dbReference type="SUPFAM" id="SSF46626">
    <property type="entry name" value="Cytochrome c"/>
    <property type="match status" value="2"/>
</dbReference>
<evidence type="ECO:0000256" key="1">
    <source>
        <dbReference type="ARBA" id="ARBA00004533"/>
    </source>
</evidence>
<dbReference type="GO" id="GO:0009055">
    <property type="term" value="F:electron transfer activity"/>
    <property type="evidence" value="ECO:0007669"/>
    <property type="project" value="InterPro"/>
</dbReference>
<sequence>MSANAHDKERDEITGTETTGHVWDGIRELNTPLPKWWLYTFYVTVAFSVVWMVLYPAIPYYDGEWKASEGTAGYSQRTVVAGEIADARAAQKQYLDRIEAADFQDIMADEALLNFASQGGRAAFGDNCAPCHGAGAQGFTGFPNLNDDAWIWGGTLSDIYTTIQHGIRWEDDPETRLSDMPAFLDDEILDRDQIHAVVEFVLSLSGNAENTALLADGAAVFEQECALCHGAAGMGDKTLGAPNLTDAIWLYGGSRDTLFATVAHSRRGVMPSWVGRLDEATIKQLTLYVHGLGGGETTVADQAEDMIQSR</sequence>
<dbReference type="Pfam" id="PF14715">
    <property type="entry name" value="FixP_N"/>
    <property type="match status" value="1"/>
</dbReference>
<evidence type="ECO:0000256" key="2">
    <source>
        <dbReference type="ARBA" id="ARBA00004673"/>
    </source>
</evidence>
<dbReference type="Pfam" id="PF13442">
    <property type="entry name" value="Cytochrome_CBB3"/>
    <property type="match status" value="1"/>
</dbReference>
<feature type="domain" description="Cytochrome c" evidence="23">
    <location>
        <begin position="115"/>
        <end position="205"/>
    </location>
</feature>
<dbReference type="GO" id="GO:0005886">
    <property type="term" value="C:plasma membrane"/>
    <property type="evidence" value="ECO:0007669"/>
    <property type="project" value="UniProtKB-SubCell"/>
</dbReference>
<keyword evidence="9 22" id="KW-0812">Transmembrane</keyword>
<dbReference type="InterPro" id="IPR036909">
    <property type="entry name" value="Cyt_c-like_dom_sf"/>
</dbReference>
<evidence type="ECO:0000256" key="6">
    <source>
        <dbReference type="ARBA" id="ARBA00022519"/>
    </source>
</evidence>
<accession>A0A3M0CGV7</accession>
<evidence type="ECO:0000256" key="19">
    <source>
        <dbReference type="PIRNR" id="PIRNR000006"/>
    </source>
</evidence>
<dbReference type="OrthoDB" id="9811281at2"/>
<keyword evidence="14 22" id="KW-1133">Transmembrane helix</keyword>
<evidence type="ECO:0000313" key="25">
    <source>
        <dbReference type="Proteomes" id="UP000271227"/>
    </source>
</evidence>
<comment type="caution">
    <text evidence="24">The sequence shown here is derived from an EMBL/GenBank/DDBJ whole genome shotgun (WGS) entry which is preliminary data.</text>
</comment>
<keyword evidence="7 19" id="KW-0349">Heme</keyword>
<evidence type="ECO:0000313" key="24">
    <source>
        <dbReference type="EMBL" id="RMB07760.1"/>
    </source>
</evidence>
<gene>
    <name evidence="24" type="ORF">BXY39_1849</name>
</gene>
<feature type="binding site" description="axial binding residue" evidence="20">
    <location>
        <position position="270"/>
    </location>
    <ligand>
        <name>heme c</name>
        <dbReference type="ChEBI" id="CHEBI:61717"/>
        <label>1</label>
    </ligand>
    <ligandPart>
        <name>Fe</name>
        <dbReference type="ChEBI" id="CHEBI:18248"/>
    </ligandPart>
</feature>
<keyword evidence="17 19" id="KW-0406">Ion transport</keyword>
<keyword evidence="18 19" id="KW-0472">Membrane</keyword>
<evidence type="ECO:0000256" key="3">
    <source>
        <dbReference type="ARBA" id="ARBA00006113"/>
    </source>
</evidence>